<reference evidence="1 2" key="1">
    <citation type="submission" date="2015-09" db="EMBL/GenBank/DDBJ databases">
        <title>Host preference determinants of Valsa canker pathogens revealed by comparative genomics.</title>
        <authorList>
            <person name="Yin Z."/>
            <person name="Huang L."/>
        </authorList>
    </citation>
    <scope>NUCLEOTIDE SEQUENCE [LARGE SCALE GENOMIC DNA]</scope>
    <source>
        <strain evidence="1 2">YSFL</strain>
    </source>
</reference>
<sequence>MDATAQRLLIPNLPQVSACDNTTKTRRQTLNGGDAWDCGGGTCRRDSAVLVWPGEKTVSPFELERPVEADWPGTKEDIVPFDTFRALGERRLDTVGSAAATEPPVNKGLREVSTEDLVDMVGTTMLELSMPGTVDADMVVGLEDVFDVPEDLMLTKVEDDFTTAGLEDMFAALEALLVLAGEEYDTRVQC</sequence>
<dbReference type="AlphaFoldDB" id="A0A423WB22"/>
<comment type="caution">
    <text evidence="1">The sequence shown here is derived from an EMBL/GenBank/DDBJ whole genome shotgun (WGS) entry which is preliminary data.</text>
</comment>
<keyword evidence="2" id="KW-1185">Reference proteome</keyword>
<proteinExistence type="predicted"/>
<protein>
    <submittedName>
        <fullName evidence="1">Uncharacterized protein</fullName>
    </submittedName>
</protein>
<evidence type="ECO:0000313" key="2">
    <source>
        <dbReference type="Proteomes" id="UP000284375"/>
    </source>
</evidence>
<evidence type="ECO:0000313" key="1">
    <source>
        <dbReference type="EMBL" id="ROW00576.1"/>
    </source>
</evidence>
<dbReference type="Proteomes" id="UP000284375">
    <property type="component" value="Unassembled WGS sequence"/>
</dbReference>
<dbReference type="EMBL" id="LJZO01000008">
    <property type="protein sequence ID" value="ROW00576.1"/>
    <property type="molecule type" value="Genomic_DNA"/>
</dbReference>
<name>A0A423WB22_CYTCH</name>
<gene>
    <name evidence="1" type="ORF">VSDG_03190</name>
</gene>
<organism evidence="1 2">
    <name type="scientific">Cytospora chrysosperma</name>
    <name type="common">Cytospora canker fungus</name>
    <name type="synonym">Sphaeria chrysosperma</name>
    <dbReference type="NCBI Taxonomy" id="252740"/>
    <lineage>
        <taxon>Eukaryota</taxon>
        <taxon>Fungi</taxon>
        <taxon>Dikarya</taxon>
        <taxon>Ascomycota</taxon>
        <taxon>Pezizomycotina</taxon>
        <taxon>Sordariomycetes</taxon>
        <taxon>Sordariomycetidae</taxon>
        <taxon>Diaporthales</taxon>
        <taxon>Cytosporaceae</taxon>
        <taxon>Cytospora</taxon>
    </lineage>
</organism>
<accession>A0A423WB22</accession>